<feature type="region of interest" description="Disordered" evidence="1">
    <location>
        <begin position="228"/>
        <end position="328"/>
    </location>
</feature>
<comment type="caution">
    <text evidence="2">The sequence shown here is derived from an EMBL/GenBank/DDBJ whole genome shotgun (WGS) entry which is preliminary data.</text>
</comment>
<evidence type="ECO:0000313" key="2">
    <source>
        <dbReference type="EMBL" id="MBB5926493.1"/>
    </source>
</evidence>
<dbReference type="Pfam" id="PF00045">
    <property type="entry name" value="Hemopexin"/>
    <property type="match status" value="1"/>
</dbReference>
<accession>A0A7W9UPL5</accession>
<dbReference type="Proteomes" id="UP000585836">
    <property type="component" value="Unassembled WGS sequence"/>
</dbReference>
<dbReference type="InterPro" id="IPR018487">
    <property type="entry name" value="Hemopexin-like_repeat"/>
</dbReference>
<protein>
    <submittedName>
        <fullName evidence="2">Uncharacterized protein</fullName>
    </submittedName>
</protein>
<dbReference type="PROSITE" id="PS51642">
    <property type="entry name" value="HEMOPEXIN_2"/>
    <property type="match status" value="1"/>
</dbReference>
<feature type="compositionally biased region" description="Basic residues" evidence="1">
    <location>
        <begin position="238"/>
        <end position="247"/>
    </location>
</feature>
<dbReference type="EMBL" id="JACHJK010000003">
    <property type="protein sequence ID" value="MBB5926493.1"/>
    <property type="molecule type" value="Genomic_DNA"/>
</dbReference>
<dbReference type="RefSeq" id="WP_184963252.1">
    <property type="nucleotide sequence ID" value="NZ_JACHJK010000003.1"/>
</dbReference>
<dbReference type="AlphaFoldDB" id="A0A7W9UPL5"/>
<gene>
    <name evidence="2" type="ORF">FHS34_001949</name>
</gene>
<sequence length="328" mass="35614">MSSTARIAGALPTPDADPSLSVVFAGGWSVGYDWTADHVVTAGAPTPPLFPAPFDRDLDGALLGQQAFTDFEYVFQGGNYQRIKLVGLQPDGDPASTADNWFLPSDWTTLDAVFPGGGVKSGFAYFFRGPDYMRFDWPANAASVGYPKPIGPNWHTSGDFTHDLDGEITGLRAFGAKAYLFRTVTTMVNRDGRRTSSGGFVVNAPVYCRYDFNREVVDNTVTDSGRRRRAVERSLSAARRRTRHRARAGLDRRGRNGGRRDTARSRHPDGVRASLHDPVPGHDRGQHGPRSAPAIPRTAHRTSGPVPMDGGPGLRGNDHAGHTDGDRE</sequence>
<feature type="compositionally biased region" description="Basic and acidic residues" evidence="1">
    <location>
        <begin position="248"/>
        <end position="270"/>
    </location>
</feature>
<dbReference type="SUPFAM" id="SSF50923">
    <property type="entry name" value="Hemopexin-like domain"/>
    <property type="match status" value="1"/>
</dbReference>
<evidence type="ECO:0000256" key="1">
    <source>
        <dbReference type="SAM" id="MobiDB-lite"/>
    </source>
</evidence>
<evidence type="ECO:0000313" key="3">
    <source>
        <dbReference type="Proteomes" id="UP000585836"/>
    </source>
</evidence>
<organism evidence="2 3">
    <name type="scientific">Streptomyces echinatus</name>
    <dbReference type="NCBI Taxonomy" id="67293"/>
    <lineage>
        <taxon>Bacteria</taxon>
        <taxon>Bacillati</taxon>
        <taxon>Actinomycetota</taxon>
        <taxon>Actinomycetes</taxon>
        <taxon>Kitasatosporales</taxon>
        <taxon>Streptomycetaceae</taxon>
        <taxon>Streptomyces</taxon>
    </lineage>
</organism>
<keyword evidence="3" id="KW-1185">Reference proteome</keyword>
<feature type="compositionally biased region" description="Basic and acidic residues" evidence="1">
    <location>
        <begin position="316"/>
        <end position="328"/>
    </location>
</feature>
<dbReference type="Gene3D" id="2.110.10.10">
    <property type="entry name" value="Hemopexin-like domain"/>
    <property type="match status" value="1"/>
</dbReference>
<dbReference type="SMART" id="SM00120">
    <property type="entry name" value="HX"/>
    <property type="match status" value="2"/>
</dbReference>
<proteinExistence type="predicted"/>
<reference evidence="2 3" key="1">
    <citation type="submission" date="2020-08" db="EMBL/GenBank/DDBJ databases">
        <title>Genomic Encyclopedia of Type Strains, Phase III (KMG-III): the genomes of soil and plant-associated and newly described type strains.</title>
        <authorList>
            <person name="Whitman W."/>
        </authorList>
    </citation>
    <scope>NUCLEOTIDE SEQUENCE [LARGE SCALE GENOMIC DNA]</scope>
    <source>
        <strain evidence="2 3">CECT 3313</strain>
    </source>
</reference>
<dbReference type="InterPro" id="IPR036375">
    <property type="entry name" value="Hemopexin-like_dom_sf"/>
</dbReference>
<name>A0A7W9UPL5_9ACTN</name>